<comment type="caution">
    <text evidence="1">The sequence shown here is derived from an EMBL/GenBank/DDBJ whole genome shotgun (WGS) entry which is preliminary data.</text>
</comment>
<organism evidence="1">
    <name type="scientific">Salvia splendens</name>
    <name type="common">Scarlet sage</name>
    <dbReference type="NCBI Taxonomy" id="180675"/>
    <lineage>
        <taxon>Eukaryota</taxon>
        <taxon>Viridiplantae</taxon>
        <taxon>Streptophyta</taxon>
        <taxon>Embryophyta</taxon>
        <taxon>Tracheophyta</taxon>
        <taxon>Spermatophyta</taxon>
        <taxon>Magnoliopsida</taxon>
        <taxon>eudicotyledons</taxon>
        <taxon>Gunneridae</taxon>
        <taxon>Pentapetalae</taxon>
        <taxon>asterids</taxon>
        <taxon>lamiids</taxon>
        <taxon>Lamiales</taxon>
        <taxon>Lamiaceae</taxon>
        <taxon>Nepetoideae</taxon>
        <taxon>Mentheae</taxon>
        <taxon>Salviinae</taxon>
        <taxon>Salvia</taxon>
        <taxon>Salvia subgen. Calosphace</taxon>
        <taxon>core Calosphace</taxon>
    </lineage>
</organism>
<evidence type="ECO:0008006" key="3">
    <source>
        <dbReference type="Google" id="ProtNLM"/>
    </source>
</evidence>
<gene>
    <name evidence="1" type="ORF">SASPL_110231</name>
</gene>
<sequence length="149" mass="16542">MRDIRNKKLPANLELILLMDRNVEDLSGGELLSYVIVVEHDLSVLDYSSDFICCLYGKKPDINLSRLRVVEGEFTDSQIIVMLGENGTEKSTFLRILVSNWGGEAAAEHKAEAEFDLASVSGESGHGYMEEGPIGENQEHSLQGWILTL</sequence>
<proteinExistence type="predicted"/>
<protein>
    <recommendedName>
        <fullName evidence="3">ABC transporter domain-containing protein</fullName>
    </recommendedName>
</protein>
<dbReference type="Proteomes" id="UP000298416">
    <property type="component" value="Unassembled WGS sequence"/>
</dbReference>
<reference evidence="1" key="2">
    <citation type="submission" date="2020-08" db="EMBL/GenBank/DDBJ databases">
        <title>Plant Genome Project.</title>
        <authorList>
            <person name="Zhang R.-G."/>
        </authorList>
    </citation>
    <scope>NUCLEOTIDE SEQUENCE</scope>
    <source>
        <strain evidence="1">Huo1</strain>
        <tissue evidence="1">Leaf</tissue>
    </source>
</reference>
<dbReference type="InterPro" id="IPR013283">
    <property type="entry name" value="RLI1"/>
</dbReference>
<evidence type="ECO:0000313" key="1">
    <source>
        <dbReference type="EMBL" id="KAG6426018.1"/>
    </source>
</evidence>
<dbReference type="AlphaFoldDB" id="A0A8X8YA43"/>
<keyword evidence="2" id="KW-1185">Reference proteome</keyword>
<dbReference type="PANTHER" id="PTHR19248">
    <property type="entry name" value="ATP-BINDING TRANSPORT PROTEIN-RELATED"/>
    <property type="match status" value="1"/>
</dbReference>
<dbReference type="EMBL" id="PNBA02000004">
    <property type="protein sequence ID" value="KAG6426018.1"/>
    <property type="molecule type" value="Genomic_DNA"/>
</dbReference>
<accession>A0A8X8YA43</accession>
<reference evidence="1" key="1">
    <citation type="submission" date="2018-01" db="EMBL/GenBank/DDBJ databases">
        <authorList>
            <person name="Mao J.F."/>
        </authorList>
    </citation>
    <scope>NUCLEOTIDE SEQUENCE</scope>
    <source>
        <strain evidence="1">Huo1</strain>
        <tissue evidence="1">Leaf</tissue>
    </source>
</reference>
<name>A0A8X8YA43_SALSN</name>
<evidence type="ECO:0000313" key="2">
    <source>
        <dbReference type="Proteomes" id="UP000298416"/>
    </source>
</evidence>